<organism evidence="2 3">
    <name type="scientific">Kingella bonacorsii</name>
    <dbReference type="NCBI Taxonomy" id="2796361"/>
    <lineage>
        <taxon>Bacteria</taxon>
        <taxon>Pseudomonadati</taxon>
        <taxon>Pseudomonadota</taxon>
        <taxon>Betaproteobacteria</taxon>
        <taxon>Neisseriales</taxon>
        <taxon>Neisseriaceae</taxon>
        <taxon>Kingella</taxon>
    </lineage>
</organism>
<dbReference type="Gene3D" id="1.20.1420.60">
    <property type="match status" value="1"/>
</dbReference>
<gene>
    <name evidence="2" type="ORF">JDW22_03680</name>
</gene>
<dbReference type="InterPro" id="IPR025402">
    <property type="entry name" value="DMP19_C"/>
</dbReference>
<dbReference type="RefSeq" id="WP_200521753.1">
    <property type="nucleotide sequence ID" value="NZ_JAEHNZ010000001.1"/>
</dbReference>
<dbReference type="Pfam" id="PF14300">
    <property type="entry name" value="DMP19"/>
    <property type="match status" value="1"/>
</dbReference>
<comment type="caution">
    <text evidence="2">The sequence shown here is derived from an EMBL/GenBank/DDBJ whole genome shotgun (WGS) entry which is preliminary data.</text>
</comment>
<dbReference type="Proteomes" id="UP000614058">
    <property type="component" value="Unassembled WGS sequence"/>
</dbReference>
<evidence type="ECO:0000313" key="3">
    <source>
        <dbReference type="Proteomes" id="UP000614058"/>
    </source>
</evidence>
<reference evidence="2 3" key="1">
    <citation type="journal article" date="2021" name="Pathogens">
        <title>Isolation and Characterization of Kingella bonacorsii sp. nov., A Novel Kingella Species Detected in a Stable Periodontitis Subject.</title>
        <authorList>
            <person name="Antezack A."/>
            <person name="Boxberger M."/>
            <person name="Rolland C."/>
            <person name="Monnet-Corti V."/>
            <person name="La Scola B."/>
        </authorList>
    </citation>
    <scope>NUCLEOTIDE SEQUENCE [LARGE SCALE GENOMIC DNA]</scope>
    <source>
        <strain evidence="2 3">Marseille-Q4569</strain>
    </source>
</reference>
<dbReference type="EMBL" id="JAEHNZ010000001">
    <property type="protein sequence ID" value="MBK0395708.1"/>
    <property type="molecule type" value="Genomic_DNA"/>
</dbReference>
<sequence length="155" mass="17379">MEHKIAAARVNRLFTHCLEQLEQHAATTSPRLSDAQNALLAYLRLDKIAEDEGFAMLIALGYGEELLCGQLAEQLAAWGVPVLPDIVLQARGLYRELGAAIGQHGDAATVRESFPQFATLDEWYFMECEEIFSKVYNHVRRHFDAFAPLLDFQAA</sequence>
<evidence type="ECO:0000259" key="1">
    <source>
        <dbReference type="Pfam" id="PF14300"/>
    </source>
</evidence>
<proteinExistence type="predicted"/>
<feature type="domain" description="DNA mimic protein DMP19 C-terminal" evidence="1">
    <location>
        <begin position="31"/>
        <end position="142"/>
    </location>
</feature>
<name>A0ABS1BR18_9NEIS</name>
<protein>
    <submittedName>
        <fullName evidence="2">DUF4375 domain-containing protein</fullName>
    </submittedName>
</protein>
<evidence type="ECO:0000313" key="2">
    <source>
        <dbReference type="EMBL" id="MBK0395708.1"/>
    </source>
</evidence>
<keyword evidence="3" id="KW-1185">Reference proteome</keyword>
<accession>A0ABS1BR18</accession>